<dbReference type="AlphaFoldDB" id="A0A3S5YC16"/>
<name>A0A3S5YC16_RHOH1</name>
<evidence type="ECO:0000313" key="2">
    <source>
        <dbReference type="EMBL" id="CBH50101.1"/>
    </source>
</evidence>
<evidence type="ECO:0008006" key="4">
    <source>
        <dbReference type="Google" id="ProtNLM"/>
    </source>
</evidence>
<feature type="region of interest" description="Disordered" evidence="1">
    <location>
        <begin position="217"/>
        <end position="239"/>
    </location>
</feature>
<feature type="compositionally biased region" description="Low complexity" evidence="1">
    <location>
        <begin position="230"/>
        <end position="239"/>
    </location>
</feature>
<dbReference type="RefSeq" id="WP_013417251.1">
    <property type="nucleotide sequence ID" value="NC_014659.1"/>
</dbReference>
<accession>A0A3S5YC16</accession>
<evidence type="ECO:0000256" key="1">
    <source>
        <dbReference type="SAM" id="MobiDB-lite"/>
    </source>
</evidence>
<reference evidence="2" key="1">
    <citation type="journal article" date="2010" name="PLoS Genet.">
        <title>The genome of a pathogenic rhodococcus: cooptive virulence underpinned by key gene acquisitions.</title>
        <authorList>
            <person name="Letek M."/>
            <person name="Gonzalez P."/>
            <person name="Macarthur I."/>
            <person name="Rodriguez H."/>
            <person name="Freeman T.C."/>
            <person name="Valero-Rello A."/>
            <person name="Blanco M."/>
            <person name="Buckley T."/>
            <person name="Cherevach I."/>
            <person name="Fahey R."/>
            <person name="Hapeshi A."/>
            <person name="Holdstock J."/>
            <person name="Leadon D."/>
            <person name="Navas J."/>
            <person name="Ocampo A."/>
            <person name="Quail M.A."/>
            <person name="Sanders M."/>
            <person name="Scortti M.M."/>
            <person name="Prescott J.F."/>
            <person name="Fogarty U."/>
            <person name="Meijer W.G."/>
            <person name="Parkhill J."/>
            <person name="Bentley S.D."/>
            <person name="Vazquez-Boland J.A."/>
        </authorList>
    </citation>
    <scope>NUCLEOTIDE SEQUENCE [LARGE SCALE GENOMIC DNA]</scope>
    <source>
        <strain evidence="2 3">103S</strain>
    </source>
</reference>
<dbReference type="EMBL" id="FN563149">
    <property type="protein sequence ID" value="CBH50101.1"/>
    <property type="molecule type" value="Genomic_DNA"/>
</dbReference>
<proteinExistence type="predicted"/>
<dbReference type="KEGG" id="req:REQ_41310"/>
<evidence type="ECO:0000313" key="3">
    <source>
        <dbReference type="Proteomes" id="UP000006892"/>
    </source>
</evidence>
<feature type="compositionally biased region" description="Basic residues" evidence="1">
    <location>
        <begin position="220"/>
        <end position="229"/>
    </location>
</feature>
<sequence>MGDGYGADEFEAFTRSVGDVVGVPTRVLDELSSPIGIQVLGRAGVGRSTLVSLLERSGCTNVAEAPAVDAPGRPDPDIGPDVVVHVFTGALRTPDMRVLTNAPRGSTVAVLAKADALGSRDDAVRAAATAAAETGVRVIPASASADAGALVTAVEDCVRVVRARRVRETLDALAVAAARDVHGPTRDGIEAFLRSDPAVFAAAEAAAVLGGDRAGDLRRRERAQRRAGTRRAVAAGTRR</sequence>
<organism evidence="2">
    <name type="scientific">Rhodococcus hoagii (strain 103S)</name>
    <name type="common">Rhodococcus equi</name>
    <dbReference type="NCBI Taxonomy" id="685727"/>
    <lineage>
        <taxon>Bacteria</taxon>
        <taxon>Bacillati</taxon>
        <taxon>Actinomycetota</taxon>
        <taxon>Actinomycetes</taxon>
        <taxon>Mycobacteriales</taxon>
        <taxon>Nocardiaceae</taxon>
        <taxon>Prescottella</taxon>
    </lineage>
</organism>
<protein>
    <recommendedName>
        <fullName evidence="4">G domain-containing protein</fullName>
    </recommendedName>
</protein>
<dbReference type="Proteomes" id="UP001154400">
    <property type="component" value="Chromosome"/>
</dbReference>
<gene>
    <name evidence="2" type="ordered locus">REQ_41310</name>
</gene>